<evidence type="ECO:0000313" key="3">
    <source>
        <dbReference type="Proteomes" id="UP001604277"/>
    </source>
</evidence>
<dbReference type="PANTHER" id="PTHR33872:SF7">
    <property type="entry name" value="OSJNBA0084K11.10-LIKE PROTEIN"/>
    <property type="match status" value="1"/>
</dbReference>
<name>A0ABD1P6F8_9LAMI</name>
<accession>A0ABD1P6F8</accession>
<protein>
    <submittedName>
        <fullName evidence="2">Uncharacterized protein</fullName>
    </submittedName>
</protein>
<feature type="region of interest" description="Disordered" evidence="1">
    <location>
        <begin position="88"/>
        <end position="125"/>
    </location>
</feature>
<dbReference type="PANTHER" id="PTHR33872">
    <property type="entry name" value="DNA POLYMERASE EPSILON CATALYTIC SUBUNIT A"/>
    <property type="match status" value="1"/>
</dbReference>
<gene>
    <name evidence="2" type="ORF">Fot_54717</name>
</gene>
<dbReference type="EMBL" id="JBFOLJ010000022">
    <property type="protein sequence ID" value="KAL2459468.1"/>
    <property type="molecule type" value="Genomic_DNA"/>
</dbReference>
<organism evidence="2 3">
    <name type="scientific">Forsythia ovata</name>
    <dbReference type="NCBI Taxonomy" id="205694"/>
    <lineage>
        <taxon>Eukaryota</taxon>
        <taxon>Viridiplantae</taxon>
        <taxon>Streptophyta</taxon>
        <taxon>Embryophyta</taxon>
        <taxon>Tracheophyta</taxon>
        <taxon>Spermatophyta</taxon>
        <taxon>Magnoliopsida</taxon>
        <taxon>eudicotyledons</taxon>
        <taxon>Gunneridae</taxon>
        <taxon>Pentapetalae</taxon>
        <taxon>asterids</taxon>
        <taxon>lamiids</taxon>
        <taxon>Lamiales</taxon>
        <taxon>Oleaceae</taxon>
        <taxon>Forsythieae</taxon>
        <taxon>Forsythia</taxon>
    </lineage>
</organism>
<reference evidence="3" key="1">
    <citation type="submission" date="2024-07" db="EMBL/GenBank/DDBJ databases">
        <title>Two chromosome-level genome assemblies of Korean endemic species Abeliophyllum distichum and Forsythia ovata (Oleaceae).</title>
        <authorList>
            <person name="Jang H."/>
        </authorList>
    </citation>
    <scope>NUCLEOTIDE SEQUENCE [LARGE SCALE GENOMIC DNA]</scope>
</reference>
<sequence length="125" mass="14421">MKHKEMENEVKFASVKKGIPPPPPLPRFVGARERMLTSPTKQEIANYWEKKCVVEEDHLLAALMTAARIRAKKLLVKYSAQEDDYKPFEESLKEDDHSKEIDKSTKTSGEEDEKKEKSWCKGLVD</sequence>
<evidence type="ECO:0000256" key="1">
    <source>
        <dbReference type="SAM" id="MobiDB-lite"/>
    </source>
</evidence>
<evidence type="ECO:0000313" key="2">
    <source>
        <dbReference type="EMBL" id="KAL2459468.1"/>
    </source>
</evidence>
<feature type="compositionally biased region" description="Basic and acidic residues" evidence="1">
    <location>
        <begin position="1"/>
        <end position="10"/>
    </location>
</feature>
<feature type="region of interest" description="Disordered" evidence="1">
    <location>
        <begin position="1"/>
        <end position="30"/>
    </location>
</feature>
<proteinExistence type="predicted"/>
<dbReference type="AlphaFoldDB" id="A0ABD1P6F8"/>
<comment type="caution">
    <text evidence="2">The sequence shown here is derived from an EMBL/GenBank/DDBJ whole genome shotgun (WGS) entry which is preliminary data.</text>
</comment>
<keyword evidence="3" id="KW-1185">Reference proteome</keyword>
<dbReference type="Proteomes" id="UP001604277">
    <property type="component" value="Unassembled WGS sequence"/>
</dbReference>